<proteinExistence type="predicted"/>
<dbReference type="Pfam" id="PF07287">
    <property type="entry name" value="AtuA"/>
    <property type="match status" value="1"/>
</dbReference>
<evidence type="ECO:0000313" key="5">
    <source>
        <dbReference type="Proteomes" id="UP000077002"/>
    </source>
</evidence>
<dbReference type="Proteomes" id="UP000077002">
    <property type="component" value="Unassembled WGS sequence"/>
</dbReference>
<organism evidence="4 5">
    <name type="scientific">Fonsecaea monophora</name>
    <dbReference type="NCBI Taxonomy" id="254056"/>
    <lineage>
        <taxon>Eukaryota</taxon>
        <taxon>Fungi</taxon>
        <taxon>Dikarya</taxon>
        <taxon>Ascomycota</taxon>
        <taxon>Pezizomycotina</taxon>
        <taxon>Eurotiomycetes</taxon>
        <taxon>Chaetothyriomycetidae</taxon>
        <taxon>Chaetothyriales</taxon>
        <taxon>Herpotrichiellaceae</taxon>
        <taxon>Fonsecaea</taxon>
    </lineage>
</organism>
<sequence length="635" mass="69853">MSSFENLHGRLANGGDPPKRPLRIAGASGGVFDRFRSLQDLSADPEIDVIIGDWLGELNMTHRAAQKAHQNAKGTTSSGAGSYEVIFVDCLRPALKNIAKNRQKVCSNAGVTDAEGLAKVVVQMCQEQGVDLKVSWIEGDDVTDAALKMVSAGEEFASLPSDTKLSDWGHEPIFAQCYLGAVGIAEAFRAGADIVLCGRVADASPCVGAAMWWHNWKTDQYTELAHALVAGHLIECSNYVTGGYYSGFKKEVLDACQDMGFPIAEIEANGEFNVTKEKNKQGIVTPGSCISQLLYEIQGPLYYNSDVTAQIDLIRMDSVGEARVHVSNVIGHPPPPTTKVGFTAVGGYSAEFHYFLTGLDIEEKAKMVEVQTLASMGEYRKEFHTLTFTVTGYSRPNPRNLNEATVDLRIFAQTRNPDIISAGKNVVVKPETPCFARWCLENCLQGYPGSTMALDMRQAMGRPYFEYWATLIPQSVVDHKVHHFSGAVQSISAPAVTKEYPRHQDSYDTANPLPADSWGPVVSAPLGHIVMGRSGDKSSDCNVGLFVRHADEWDWLRSTLSIQKTQELLEQDYKGGRIDRFEFPNIFAVHFLLRDHLDRGCNASSSYDTLGKLCCEYLRAKYVDIPVKFLDRGII</sequence>
<dbReference type="OrthoDB" id="10265871at2759"/>
<evidence type="ECO:0000313" key="4">
    <source>
        <dbReference type="EMBL" id="OAG43808.1"/>
    </source>
</evidence>
<evidence type="ECO:0008006" key="6">
    <source>
        <dbReference type="Google" id="ProtNLM"/>
    </source>
</evidence>
<feature type="domain" description="Acyclic terpene utilisation N-terminal" evidence="2">
    <location>
        <begin position="22"/>
        <end position="482"/>
    </location>
</feature>
<evidence type="ECO:0000256" key="1">
    <source>
        <dbReference type="SAM" id="MobiDB-lite"/>
    </source>
</evidence>
<accession>A0A177FHS9</accession>
<evidence type="ECO:0000259" key="2">
    <source>
        <dbReference type="Pfam" id="PF07287"/>
    </source>
</evidence>
<dbReference type="InterPro" id="IPR056362">
    <property type="entry name" value="AtuA-like_ferredoxin_dom"/>
</dbReference>
<feature type="region of interest" description="Disordered" evidence="1">
    <location>
        <begin position="1"/>
        <end position="23"/>
    </location>
</feature>
<reference evidence="4 5" key="1">
    <citation type="submission" date="2016-03" db="EMBL/GenBank/DDBJ databases">
        <title>Draft genome sequence of the Fonsecaea monophora CBS 269.37.</title>
        <authorList>
            <person name="Bombassaro A."/>
            <person name="Vinicius W.A."/>
            <person name="De Hoog S."/>
            <person name="Sun J."/>
            <person name="Souza E.M."/>
            <person name="Raittz R.T."/>
            <person name="Costa F."/>
            <person name="Leao A.C."/>
            <person name="Tadra-Sfeir M.Z."/>
            <person name="Baura V."/>
            <person name="Balsanelli E."/>
            <person name="Pedrosa F.O."/>
            <person name="Moreno L.F."/>
            <person name="Steffens M.B."/>
            <person name="Xi L."/>
            <person name="Bocca A.L."/>
            <person name="Felipe M.S."/>
            <person name="Teixeira M."/>
            <person name="Telles Filho F.Q."/>
            <person name="Azevedo C.M."/>
            <person name="Gomes R."/>
            <person name="Vicente V.A."/>
        </authorList>
    </citation>
    <scope>NUCLEOTIDE SEQUENCE [LARGE SCALE GENOMIC DNA]</scope>
    <source>
        <strain evidence="4 5">CBS 269.37</strain>
    </source>
</reference>
<evidence type="ECO:0000259" key="3">
    <source>
        <dbReference type="Pfam" id="PF23544"/>
    </source>
</evidence>
<dbReference type="EMBL" id="LVKK01000008">
    <property type="protein sequence ID" value="OAG43808.1"/>
    <property type="molecule type" value="Genomic_DNA"/>
</dbReference>
<protein>
    <recommendedName>
        <fullName evidence="6">DUF1446-domain-containing protein</fullName>
    </recommendedName>
</protein>
<feature type="domain" description="AtuA-like ferredoxin-fold" evidence="3">
    <location>
        <begin position="525"/>
        <end position="619"/>
    </location>
</feature>
<name>A0A177FHS9_9EURO</name>
<comment type="caution">
    <text evidence="4">The sequence shown here is derived from an EMBL/GenBank/DDBJ whole genome shotgun (WGS) entry which is preliminary data.</text>
</comment>
<keyword evidence="5" id="KW-1185">Reference proteome</keyword>
<dbReference type="AlphaFoldDB" id="A0A177FHS9"/>
<dbReference type="PANTHER" id="PTHR47585">
    <property type="match status" value="1"/>
</dbReference>
<dbReference type="PANTHER" id="PTHR47585:SF2">
    <property type="entry name" value="DUF1446 DOMAIN PROTEIN (AFU_ORTHOLOGUE AFUA_6G11420)"/>
    <property type="match status" value="1"/>
</dbReference>
<dbReference type="Pfam" id="PF23544">
    <property type="entry name" value="AtuA_ferredoxin"/>
    <property type="match status" value="1"/>
</dbReference>
<dbReference type="RefSeq" id="XP_022515760.1">
    <property type="nucleotide sequence ID" value="XM_022652016.1"/>
</dbReference>
<gene>
    <name evidence="4" type="ORF">AYO21_02035</name>
</gene>
<dbReference type="InterPro" id="IPR010839">
    <property type="entry name" value="AtuA_N"/>
</dbReference>
<dbReference type="GeneID" id="34597212"/>